<protein>
    <submittedName>
        <fullName evidence="1">Uncharacterized protein</fullName>
    </submittedName>
</protein>
<evidence type="ECO:0000313" key="2">
    <source>
        <dbReference type="Proteomes" id="UP000198914"/>
    </source>
</evidence>
<proteinExistence type="predicted"/>
<name>A0A1H3S7Z5_9RHOB</name>
<organism evidence="1 2">
    <name type="scientific">Jannaschia faecimaris</name>
    <dbReference type="NCBI Taxonomy" id="1244108"/>
    <lineage>
        <taxon>Bacteria</taxon>
        <taxon>Pseudomonadati</taxon>
        <taxon>Pseudomonadota</taxon>
        <taxon>Alphaproteobacteria</taxon>
        <taxon>Rhodobacterales</taxon>
        <taxon>Roseobacteraceae</taxon>
        <taxon>Jannaschia</taxon>
    </lineage>
</organism>
<evidence type="ECO:0000313" key="1">
    <source>
        <dbReference type="EMBL" id="SDZ34136.1"/>
    </source>
</evidence>
<keyword evidence="2" id="KW-1185">Reference proteome</keyword>
<sequence>MNNNCGKIDVMGVFGPGAHAIRPRPRPGRDDVPVTLQNYLNILGPTPKRCLEALADLGLSDAQIARYHGIPRTVVTEFRLLWRIDGSV</sequence>
<dbReference type="OrthoDB" id="7877213at2"/>
<accession>A0A1H3S7Z5</accession>
<gene>
    <name evidence="1" type="ORF">SAMN05444004_11112</name>
</gene>
<reference evidence="2" key="1">
    <citation type="submission" date="2016-10" db="EMBL/GenBank/DDBJ databases">
        <authorList>
            <person name="Varghese N."/>
            <person name="Submissions S."/>
        </authorList>
    </citation>
    <scope>NUCLEOTIDE SEQUENCE [LARGE SCALE GENOMIC DNA]</scope>
    <source>
        <strain evidence="2">DSM 100420</strain>
    </source>
</reference>
<dbReference type="AlphaFoldDB" id="A0A1H3S7Z5"/>
<dbReference type="Proteomes" id="UP000198914">
    <property type="component" value="Unassembled WGS sequence"/>
</dbReference>
<dbReference type="EMBL" id="FNPX01000011">
    <property type="protein sequence ID" value="SDZ34136.1"/>
    <property type="molecule type" value="Genomic_DNA"/>
</dbReference>